<feature type="domain" description="C2H2-type" evidence="6">
    <location>
        <begin position="396"/>
        <end position="423"/>
    </location>
</feature>
<dbReference type="InterPro" id="IPR036236">
    <property type="entry name" value="Znf_C2H2_sf"/>
</dbReference>
<dbReference type="SUPFAM" id="SSF109640">
    <property type="entry name" value="KRAB domain (Kruppel-associated box)"/>
    <property type="match status" value="1"/>
</dbReference>
<keyword evidence="2" id="KW-0677">Repeat</keyword>
<dbReference type="PROSITE" id="PS00028">
    <property type="entry name" value="ZINC_FINGER_C2H2_1"/>
    <property type="match status" value="9"/>
</dbReference>
<reference evidence="8" key="1">
    <citation type="submission" date="2025-08" db="UniProtKB">
        <authorList>
            <consortium name="RefSeq"/>
        </authorList>
    </citation>
    <scope>IDENTIFICATION</scope>
    <source>
        <tissue evidence="8">Leukocyte</tissue>
    </source>
</reference>
<dbReference type="InterPro" id="IPR050331">
    <property type="entry name" value="Zinc_finger"/>
</dbReference>
<dbReference type="PROSITE" id="PS50805">
    <property type="entry name" value="KRAB"/>
    <property type="match status" value="1"/>
</dbReference>
<dbReference type="PANTHER" id="PTHR16515">
    <property type="entry name" value="PR DOMAIN ZINC FINGER PROTEIN"/>
    <property type="match status" value="1"/>
</dbReference>
<dbReference type="SMART" id="SM00349">
    <property type="entry name" value="KRAB"/>
    <property type="match status" value="1"/>
</dbReference>
<keyword evidence="1" id="KW-0479">Metal-binding</keyword>
<dbReference type="InterPro" id="IPR001909">
    <property type="entry name" value="KRAB"/>
</dbReference>
<dbReference type="FunFam" id="3.30.160.60:FF:000358">
    <property type="entry name" value="zinc finger protein 24"/>
    <property type="match status" value="1"/>
</dbReference>
<evidence type="ECO:0000313" key="8">
    <source>
        <dbReference type="RefSeq" id="XP_020041001.1"/>
    </source>
</evidence>
<name>A0A8B7W9Z6_CASCN</name>
<dbReference type="Pfam" id="PF01352">
    <property type="entry name" value="KRAB"/>
    <property type="match status" value="1"/>
</dbReference>
<feature type="domain" description="C2H2-type" evidence="6">
    <location>
        <begin position="340"/>
        <end position="367"/>
    </location>
</feature>
<dbReference type="Pfam" id="PF00096">
    <property type="entry name" value="zf-C2H2"/>
    <property type="match status" value="9"/>
</dbReference>
<dbReference type="AlphaFoldDB" id="A0A8B7W9Z6"/>
<dbReference type="Gene3D" id="6.10.140.140">
    <property type="match status" value="1"/>
</dbReference>
<dbReference type="InterPro" id="IPR036051">
    <property type="entry name" value="KRAB_dom_sf"/>
</dbReference>
<dbReference type="FunFam" id="3.30.160.60:FF:000295">
    <property type="entry name" value="zinc finger protein 19"/>
    <property type="match status" value="3"/>
</dbReference>
<keyword evidence="4" id="KW-0862">Zinc</keyword>
<evidence type="ECO:0000256" key="5">
    <source>
        <dbReference type="PROSITE-ProRule" id="PRU00042"/>
    </source>
</evidence>
<accession>A0A8B7W9Z6</accession>
<protein>
    <submittedName>
        <fullName evidence="8">Zinc finger protein interacting with ribonucleoprotein K-like isoform X1</fullName>
    </submittedName>
</protein>
<sequence length="656" mass="76285">MTVLNKQEVVPLYTFLQVNPHQGVRLFCECHNVSPVQQLKQKRVRLILSHLDPRLDRGTGKPDPMEPTMIHDCLPLMTSLFPQIPITMEGLIDSAQACVTFEDVVIYFSQEEWEFLNAAQRLLYLHVMLENFALVTFLGCGHKLENHEASVHSICLKGVSHLMTPEASQSLQNTHPCDICVLVLKDILYLATPPVQRLCLLGACARLHQYREHHTAEKPLKRDMHGTPFERSYEFFVPGKHFKFENLWKDFSGFFDLQPQVISYGENPNDSKFGEAFHYGKSYYKLFKFGKASIHNNMAFHNLSIYTGNNLYEHNNSQEVFPDEYSLAQHQRVHTIERPYECRECGKLFKRRADLTVHQRVHSGERPYECRYCGKSFKRGGDLTVHQRVHTGERPYECRECGKSFKQGYTLTVHQRVHTGERPYQCRDCGKSFKERSVLTVHQRVHTGERPYECRECGKTFKERSVLTVHQRVHTVERPYECRECGKSFKRACDLTVHQRVHTGERPYVCADCGKSFKRRGNLTIHHRDHTGERPYECRDCGKSFKLVRALTVHQRVHTGERPYVCTDCGQSFKRRGDLTVHQQGHSGERSYECRDFGNSFTQHTNLVSHCRIHNGEKSYECKECEEAFGINPVLFSTNKLTQRKALSVWPVWERL</sequence>
<feature type="domain" description="C2H2-type" evidence="6">
    <location>
        <begin position="480"/>
        <end position="507"/>
    </location>
</feature>
<feature type="domain" description="C2H2-type" evidence="6">
    <location>
        <begin position="592"/>
        <end position="619"/>
    </location>
</feature>
<dbReference type="GO" id="GO:0006355">
    <property type="term" value="P:regulation of DNA-templated transcription"/>
    <property type="evidence" value="ECO:0007669"/>
    <property type="project" value="InterPro"/>
</dbReference>
<dbReference type="CDD" id="cd07765">
    <property type="entry name" value="KRAB_A-box"/>
    <property type="match status" value="1"/>
</dbReference>
<dbReference type="GO" id="GO:1990837">
    <property type="term" value="F:sequence-specific double-stranded DNA binding"/>
    <property type="evidence" value="ECO:0007669"/>
    <property type="project" value="UniProtKB-ARBA"/>
</dbReference>
<evidence type="ECO:0000256" key="3">
    <source>
        <dbReference type="ARBA" id="ARBA00022771"/>
    </source>
</evidence>
<dbReference type="PROSITE" id="PS50157">
    <property type="entry name" value="ZINC_FINGER_C2H2_2"/>
    <property type="match status" value="11"/>
</dbReference>
<organism evidence="8">
    <name type="scientific">Castor canadensis</name>
    <name type="common">American beaver</name>
    <dbReference type="NCBI Taxonomy" id="51338"/>
    <lineage>
        <taxon>Eukaryota</taxon>
        <taxon>Metazoa</taxon>
        <taxon>Chordata</taxon>
        <taxon>Craniata</taxon>
        <taxon>Vertebrata</taxon>
        <taxon>Euteleostomi</taxon>
        <taxon>Mammalia</taxon>
        <taxon>Eutheria</taxon>
        <taxon>Euarchontoglires</taxon>
        <taxon>Glires</taxon>
        <taxon>Rodentia</taxon>
        <taxon>Castorimorpha</taxon>
        <taxon>Castoridae</taxon>
        <taxon>Castor</taxon>
    </lineage>
</organism>
<dbReference type="RefSeq" id="XP_020041001.1">
    <property type="nucleotide sequence ID" value="XM_020185412.1"/>
</dbReference>
<dbReference type="SMART" id="SM00355">
    <property type="entry name" value="ZnF_C2H2"/>
    <property type="match status" value="10"/>
</dbReference>
<proteinExistence type="predicted"/>
<dbReference type="GO" id="GO:0008270">
    <property type="term" value="F:zinc ion binding"/>
    <property type="evidence" value="ECO:0007669"/>
    <property type="project" value="UniProtKB-KW"/>
</dbReference>
<feature type="domain" description="C2H2-type" evidence="6">
    <location>
        <begin position="424"/>
        <end position="451"/>
    </location>
</feature>
<dbReference type="PANTHER" id="PTHR16515:SF60">
    <property type="entry name" value="ZINC FINGER PROTEIN 436"/>
    <property type="match status" value="1"/>
</dbReference>
<dbReference type="OrthoDB" id="654211at2759"/>
<dbReference type="InterPro" id="IPR013087">
    <property type="entry name" value="Znf_C2H2_type"/>
</dbReference>
<evidence type="ECO:0000259" key="6">
    <source>
        <dbReference type="PROSITE" id="PS50157"/>
    </source>
</evidence>
<dbReference type="SUPFAM" id="SSF57667">
    <property type="entry name" value="beta-beta-alpha zinc fingers"/>
    <property type="match status" value="6"/>
</dbReference>
<feature type="domain" description="KRAB" evidence="7">
    <location>
        <begin position="99"/>
        <end position="174"/>
    </location>
</feature>
<dbReference type="FunFam" id="3.30.160.60:FF:002343">
    <property type="entry name" value="Zinc finger protein 33A"/>
    <property type="match status" value="5"/>
</dbReference>
<evidence type="ECO:0000256" key="4">
    <source>
        <dbReference type="ARBA" id="ARBA00022833"/>
    </source>
</evidence>
<feature type="domain" description="C2H2-type" evidence="6">
    <location>
        <begin position="508"/>
        <end position="535"/>
    </location>
</feature>
<gene>
    <name evidence="8" type="primary">LOC109700288</name>
</gene>
<feature type="domain" description="C2H2-type" evidence="6">
    <location>
        <begin position="452"/>
        <end position="479"/>
    </location>
</feature>
<dbReference type="KEGG" id="ccan:109700288"/>
<dbReference type="GO" id="GO:0005634">
    <property type="term" value="C:nucleus"/>
    <property type="evidence" value="ECO:0007669"/>
    <property type="project" value="TreeGrafter"/>
</dbReference>
<evidence type="ECO:0000259" key="7">
    <source>
        <dbReference type="PROSITE" id="PS50805"/>
    </source>
</evidence>
<evidence type="ECO:0000256" key="1">
    <source>
        <dbReference type="ARBA" id="ARBA00022723"/>
    </source>
</evidence>
<keyword evidence="3 5" id="KW-0863">Zinc-finger</keyword>
<feature type="domain" description="C2H2-type" evidence="6">
    <location>
        <begin position="564"/>
        <end position="591"/>
    </location>
</feature>
<evidence type="ECO:0000256" key="2">
    <source>
        <dbReference type="ARBA" id="ARBA00022737"/>
    </source>
</evidence>
<dbReference type="Gene3D" id="3.30.160.60">
    <property type="entry name" value="Classic Zinc Finger"/>
    <property type="match status" value="10"/>
</dbReference>
<feature type="domain" description="C2H2-type" evidence="6">
    <location>
        <begin position="312"/>
        <end position="339"/>
    </location>
</feature>
<dbReference type="FunFam" id="3.30.160.60:FF:000638">
    <property type="entry name" value="Zinc finger protein 184"/>
    <property type="match status" value="1"/>
</dbReference>
<feature type="domain" description="C2H2-type" evidence="6">
    <location>
        <begin position="368"/>
        <end position="395"/>
    </location>
</feature>
<feature type="domain" description="C2H2-type" evidence="6">
    <location>
        <begin position="536"/>
        <end position="563"/>
    </location>
</feature>